<feature type="transmembrane region" description="Helical" evidence="1">
    <location>
        <begin position="54"/>
        <end position="70"/>
    </location>
</feature>
<evidence type="ECO:0000313" key="2">
    <source>
        <dbReference type="EMBL" id="MBP0902535.1"/>
    </source>
</evidence>
<gene>
    <name evidence="2" type="ORF">J8H85_01730</name>
</gene>
<reference evidence="2 3" key="1">
    <citation type="submission" date="2021-04" db="EMBL/GenBank/DDBJ databases">
        <title>Mariniflexile gromovii gen. nov., sp. nov., a gliding bacterium isolated from the sea urchin Strongylocentrotus intermedius.</title>
        <authorList>
            <person name="Ko S."/>
            <person name="Le V."/>
            <person name="Ahn C.-Y."/>
            <person name="Oh H.-M."/>
        </authorList>
    </citation>
    <scope>NUCLEOTIDE SEQUENCE [LARGE SCALE GENOMIC DNA]</scope>
    <source>
        <strain evidence="2 3">KCTC 12570</strain>
    </source>
</reference>
<protein>
    <submittedName>
        <fullName evidence="2">Uncharacterized protein</fullName>
    </submittedName>
</protein>
<dbReference type="RefSeq" id="WP_209652056.1">
    <property type="nucleotide sequence ID" value="NZ_JAGJCB010000001.1"/>
</dbReference>
<dbReference type="Proteomes" id="UP000670776">
    <property type="component" value="Unassembled WGS sequence"/>
</dbReference>
<feature type="transmembrane region" description="Helical" evidence="1">
    <location>
        <begin position="139"/>
        <end position="158"/>
    </location>
</feature>
<evidence type="ECO:0000256" key="1">
    <source>
        <dbReference type="SAM" id="Phobius"/>
    </source>
</evidence>
<proteinExistence type="predicted"/>
<dbReference type="EMBL" id="JAGJCB010000001">
    <property type="protein sequence ID" value="MBP0902535.1"/>
    <property type="molecule type" value="Genomic_DNA"/>
</dbReference>
<accession>A0ABS4BPL8</accession>
<keyword evidence="1" id="KW-1133">Transmembrane helix</keyword>
<comment type="caution">
    <text evidence="2">The sequence shown here is derived from an EMBL/GenBank/DDBJ whole genome shotgun (WGS) entry which is preliminary data.</text>
</comment>
<keyword evidence="3" id="KW-1185">Reference proteome</keyword>
<name>A0ABS4BPL8_9FLAO</name>
<dbReference type="PROSITE" id="PS51257">
    <property type="entry name" value="PROKAR_LIPOPROTEIN"/>
    <property type="match status" value="1"/>
</dbReference>
<feature type="transmembrane region" description="Helical" evidence="1">
    <location>
        <begin position="106"/>
        <end position="124"/>
    </location>
</feature>
<keyword evidence="1" id="KW-0812">Transmembrane</keyword>
<sequence length="159" mass="18744">MKFKLVYIVHLVILIITGCVYFLAIHRLINFLKLGGFDGYDYYGAVYLIQRTKLLFTVILITFPFIGIFFKNKYGWIFISFYFYFTIWNVVFQFCKEGLDDLESILLKMFFISIFGLLEVIMNTKRVSLFYYKTDKDKLLGFNIISFAIGTCASLFFTV</sequence>
<feature type="transmembrane region" description="Helical" evidence="1">
    <location>
        <begin position="76"/>
        <end position="94"/>
    </location>
</feature>
<keyword evidence="1" id="KW-0472">Membrane</keyword>
<organism evidence="2 3">
    <name type="scientific">Mariniflexile gromovii</name>
    <dbReference type="NCBI Taxonomy" id="362523"/>
    <lineage>
        <taxon>Bacteria</taxon>
        <taxon>Pseudomonadati</taxon>
        <taxon>Bacteroidota</taxon>
        <taxon>Flavobacteriia</taxon>
        <taxon>Flavobacteriales</taxon>
        <taxon>Flavobacteriaceae</taxon>
        <taxon>Mariniflexile</taxon>
    </lineage>
</organism>
<evidence type="ECO:0000313" key="3">
    <source>
        <dbReference type="Proteomes" id="UP000670776"/>
    </source>
</evidence>
<feature type="transmembrane region" description="Helical" evidence="1">
    <location>
        <begin position="6"/>
        <end position="24"/>
    </location>
</feature>